<dbReference type="Proteomes" id="UP000030377">
    <property type="component" value="Unassembled WGS sequence"/>
</dbReference>
<keyword evidence="1" id="KW-0472">Membrane</keyword>
<gene>
    <name evidence="2" type="ORF">MA20_32745</name>
</gene>
<dbReference type="EMBL" id="JRPN01000025">
    <property type="protein sequence ID" value="KGT75285.1"/>
    <property type="molecule type" value="Genomic_DNA"/>
</dbReference>
<organism evidence="2 3">
    <name type="scientific">Bradyrhizobium japonicum</name>
    <dbReference type="NCBI Taxonomy" id="375"/>
    <lineage>
        <taxon>Bacteria</taxon>
        <taxon>Pseudomonadati</taxon>
        <taxon>Pseudomonadota</taxon>
        <taxon>Alphaproteobacteria</taxon>
        <taxon>Hyphomicrobiales</taxon>
        <taxon>Nitrobacteraceae</taxon>
        <taxon>Bradyrhizobium</taxon>
    </lineage>
</organism>
<evidence type="ECO:0000256" key="1">
    <source>
        <dbReference type="SAM" id="Phobius"/>
    </source>
</evidence>
<keyword evidence="1" id="KW-0812">Transmembrane</keyword>
<keyword evidence="1" id="KW-1133">Transmembrane helix</keyword>
<proteinExistence type="predicted"/>
<accession>A0A0A3XLP0</accession>
<name>A0A0A3XLP0_BRAJP</name>
<feature type="transmembrane region" description="Helical" evidence="1">
    <location>
        <begin position="12"/>
        <end position="34"/>
    </location>
</feature>
<comment type="caution">
    <text evidence="2">The sequence shown here is derived from an EMBL/GenBank/DDBJ whole genome shotgun (WGS) entry which is preliminary data.</text>
</comment>
<evidence type="ECO:0000313" key="2">
    <source>
        <dbReference type="EMBL" id="KGT75285.1"/>
    </source>
</evidence>
<sequence>MERVGKETQRLFLQGTFARIGIDRLIVVGLLVFLGGRCPRRQQRGGEKQLVKAPFGTAHSFDPDWRNAHPSGHVIGFNSSPLIEVLALQAQV</sequence>
<evidence type="ECO:0000313" key="3">
    <source>
        <dbReference type="Proteomes" id="UP000030377"/>
    </source>
</evidence>
<dbReference type="AlphaFoldDB" id="A0A0A3XLP0"/>
<protein>
    <submittedName>
        <fullName evidence="2">Uncharacterized protein</fullName>
    </submittedName>
</protein>
<reference evidence="2 3" key="1">
    <citation type="submission" date="2014-09" db="EMBL/GenBank/DDBJ databases">
        <title>Draft genome of Bradyrhizobium japonicum Is-34.</title>
        <authorList>
            <person name="Tsurumaru H."/>
            <person name="Yamakawa T."/>
            <person name="Hashimoto S."/>
            <person name="Okizaki K."/>
            <person name="Kanesaki Y."/>
            <person name="Yoshikawa H."/>
            <person name="Yajima S."/>
        </authorList>
    </citation>
    <scope>NUCLEOTIDE SEQUENCE [LARGE SCALE GENOMIC DNA]</scope>
    <source>
        <strain evidence="2 3">Is-34</strain>
    </source>
</reference>